<keyword evidence="7" id="KW-1185">Reference proteome</keyword>
<dbReference type="InterPro" id="IPR041698">
    <property type="entry name" value="Methyltransf_25"/>
</dbReference>
<feature type="domain" description="Methyltransferase" evidence="5">
    <location>
        <begin position="49"/>
        <end position="142"/>
    </location>
</feature>
<evidence type="ECO:0000313" key="6">
    <source>
        <dbReference type="EMBL" id="XAN18582.1"/>
    </source>
</evidence>
<protein>
    <submittedName>
        <fullName evidence="6">Methyltransferase domain-containing protein</fullName>
    </submittedName>
</protein>
<evidence type="ECO:0000256" key="4">
    <source>
        <dbReference type="SAM" id="MobiDB-lite"/>
    </source>
</evidence>
<evidence type="ECO:0000256" key="2">
    <source>
        <dbReference type="ARBA" id="ARBA00022679"/>
    </source>
</evidence>
<dbReference type="InterPro" id="IPR029063">
    <property type="entry name" value="SAM-dependent_MTases_sf"/>
</dbReference>
<evidence type="ECO:0000256" key="3">
    <source>
        <dbReference type="ARBA" id="ARBA00022691"/>
    </source>
</evidence>
<keyword evidence="3" id="KW-0949">S-adenosyl-L-methionine</keyword>
<organism evidence="6 7">
    <name type="scientific">Achromobacter denitrificans</name>
    <name type="common">Alcaligenes denitrificans</name>
    <dbReference type="NCBI Taxonomy" id="32002"/>
    <lineage>
        <taxon>Bacteria</taxon>
        <taxon>Pseudomonadati</taxon>
        <taxon>Pseudomonadota</taxon>
        <taxon>Betaproteobacteria</taxon>
        <taxon>Burkholderiales</taxon>
        <taxon>Alcaligenaceae</taxon>
        <taxon>Achromobacter</taxon>
    </lineage>
</organism>
<dbReference type="PANTHER" id="PTHR43464:SF19">
    <property type="entry name" value="UBIQUINONE BIOSYNTHESIS O-METHYLTRANSFERASE, MITOCHONDRIAL"/>
    <property type="match status" value="1"/>
</dbReference>
<evidence type="ECO:0000259" key="5">
    <source>
        <dbReference type="Pfam" id="PF13649"/>
    </source>
</evidence>
<sequence>MDTVAAHFERLYRSREDPWGLRAHWYERRKRELLLATLSRDRYAHAFEPGCGEGDLTLRLAQRCDRVCAVDLSHTAILRCQARIAASGLPGVRALKRDLPARWPARTERGFDLAVISEFGYYLRREDLSRFLDALARSLRPGAEVVACHWRGDFSDRLLATDAVHEAIGRLPGLRPLASHRETEFRLDSWRGEAPQEGGGDDRNLHSRP</sequence>
<accession>A0ABZ3G999</accession>
<dbReference type="GO" id="GO:0008168">
    <property type="term" value="F:methyltransferase activity"/>
    <property type="evidence" value="ECO:0007669"/>
    <property type="project" value="UniProtKB-KW"/>
</dbReference>
<dbReference type="Gene3D" id="3.40.50.150">
    <property type="entry name" value="Vaccinia Virus protein VP39"/>
    <property type="match status" value="1"/>
</dbReference>
<gene>
    <name evidence="6" type="ORF">AAIK43_11200</name>
</gene>
<dbReference type="EMBL" id="CP154792">
    <property type="protein sequence ID" value="XAN18582.1"/>
    <property type="molecule type" value="Genomic_DNA"/>
</dbReference>
<evidence type="ECO:0000256" key="1">
    <source>
        <dbReference type="ARBA" id="ARBA00022603"/>
    </source>
</evidence>
<evidence type="ECO:0000313" key="7">
    <source>
        <dbReference type="Proteomes" id="UP001446337"/>
    </source>
</evidence>
<dbReference type="Proteomes" id="UP001446337">
    <property type="component" value="Chromosome"/>
</dbReference>
<feature type="region of interest" description="Disordered" evidence="4">
    <location>
        <begin position="188"/>
        <end position="209"/>
    </location>
</feature>
<dbReference type="GO" id="GO:0032259">
    <property type="term" value="P:methylation"/>
    <property type="evidence" value="ECO:0007669"/>
    <property type="project" value="UniProtKB-KW"/>
</dbReference>
<reference evidence="6 7" key="1">
    <citation type="submission" date="2024-05" db="EMBL/GenBank/DDBJ databases">
        <title>Achromobacter denitrificans. BP1, complete genome.</title>
        <authorList>
            <person name="Zhang B."/>
        </authorList>
    </citation>
    <scope>NUCLEOTIDE SEQUENCE [LARGE SCALE GENOMIC DNA]</scope>
    <source>
        <strain evidence="6 7">BP1</strain>
    </source>
</reference>
<feature type="compositionally biased region" description="Basic and acidic residues" evidence="4">
    <location>
        <begin position="200"/>
        <end position="209"/>
    </location>
</feature>
<dbReference type="Pfam" id="PF13649">
    <property type="entry name" value="Methyltransf_25"/>
    <property type="match status" value="1"/>
</dbReference>
<keyword evidence="2" id="KW-0808">Transferase</keyword>
<dbReference type="PANTHER" id="PTHR43464">
    <property type="entry name" value="METHYLTRANSFERASE"/>
    <property type="match status" value="1"/>
</dbReference>
<dbReference type="RefSeq" id="WP_125284945.1">
    <property type="nucleotide sequence ID" value="NZ_CP154792.1"/>
</dbReference>
<name>A0ABZ3G999_ACHDE</name>
<keyword evidence="1 6" id="KW-0489">Methyltransferase</keyword>
<proteinExistence type="predicted"/>
<dbReference type="CDD" id="cd02440">
    <property type="entry name" value="AdoMet_MTases"/>
    <property type="match status" value="1"/>
</dbReference>
<dbReference type="SUPFAM" id="SSF53335">
    <property type="entry name" value="S-adenosyl-L-methionine-dependent methyltransferases"/>
    <property type="match status" value="1"/>
</dbReference>